<dbReference type="EMBL" id="SMMX01000018">
    <property type="protein sequence ID" value="TDA20577.1"/>
    <property type="molecule type" value="Genomic_DNA"/>
</dbReference>
<comment type="catalytic activity">
    <reaction evidence="11 13">
        <text>N(6)-biotinyl-L-lysyl-[protein] + hydrogencarbonate + ATP = N(6)-carboxybiotinyl-L-lysyl-[protein] + ADP + phosphate + H(+)</text>
        <dbReference type="Rhea" id="RHEA:13501"/>
        <dbReference type="Rhea" id="RHEA-COMP:10505"/>
        <dbReference type="Rhea" id="RHEA-COMP:10506"/>
        <dbReference type="ChEBI" id="CHEBI:15378"/>
        <dbReference type="ChEBI" id="CHEBI:17544"/>
        <dbReference type="ChEBI" id="CHEBI:30616"/>
        <dbReference type="ChEBI" id="CHEBI:43474"/>
        <dbReference type="ChEBI" id="CHEBI:83144"/>
        <dbReference type="ChEBI" id="CHEBI:83145"/>
        <dbReference type="ChEBI" id="CHEBI:456216"/>
        <dbReference type="EC" id="6.3.4.14"/>
    </reaction>
</comment>
<dbReference type="SUPFAM" id="SSF51246">
    <property type="entry name" value="Rudiment single hybrid motif"/>
    <property type="match status" value="1"/>
</dbReference>
<comment type="caution">
    <text evidence="16">The sequence shown here is derived from an EMBL/GenBank/DDBJ whole genome shotgun (WGS) entry which is preliminary data.</text>
</comment>
<keyword evidence="10 13" id="KW-0092">Biotin</keyword>
<dbReference type="NCBIfam" id="NF004085">
    <property type="entry name" value="PRK05586.1"/>
    <property type="match status" value="1"/>
</dbReference>
<dbReference type="InterPro" id="IPR011761">
    <property type="entry name" value="ATP-grasp"/>
</dbReference>
<comment type="function">
    <text evidence="1 13">This protein is a component of the acetyl coenzyme A carboxylase complex; first, biotin carboxylase catalyzes the carboxylation of the carrier protein and then the transcarboxylase transfers the carboxyl group to form malonyl-CoA.</text>
</comment>
<dbReference type="InterPro" id="IPR051602">
    <property type="entry name" value="ACC_Biotin_Carboxylase"/>
</dbReference>
<protein>
    <recommendedName>
        <fullName evidence="4 13">Biotin carboxylase</fullName>
        <ecNumber evidence="4 13">6.3.4.14</ecNumber>
    </recommendedName>
    <alternativeName>
        <fullName evidence="13">Acetyl-coenzyme A carboxylase biotin carboxylase subunit A</fullName>
    </alternativeName>
</protein>
<dbReference type="GO" id="GO:0005524">
    <property type="term" value="F:ATP binding"/>
    <property type="evidence" value="ECO:0007669"/>
    <property type="project" value="UniProtKB-UniRule"/>
</dbReference>
<dbReference type="SUPFAM" id="SSF52440">
    <property type="entry name" value="PreATP-grasp domain"/>
    <property type="match status" value="1"/>
</dbReference>
<dbReference type="InterPro" id="IPR005481">
    <property type="entry name" value="BC-like_N"/>
</dbReference>
<dbReference type="RefSeq" id="WP_132280180.1">
    <property type="nucleotide sequence ID" value="NZ_JAOBST010000041.1"/>
</dbReference>
<dbReference type="GO" id="GO:0004075">
    <property type="term" value="F:biotin carboxylase activity"/>
    <property type="evidence" value="ECO:0007669"/>
    <property type="project" value="UniProtKB-EC"/>
</dbReference>
<dbReference type="InterPro" id="IPR004549">
    <property type="entry name" value="Acetyl_CoA_COase_biotin_COase"/>
</dbReference>
<evidence type="ECO:0000313" key="16">
    <source>
        <dbReference type="EMBL" id="TDA20577.1"/>
    </source>
</evidence>
<dbReference type="NCBIfam" id="TIGR00514">
    <property type="entry name" value="accC"/>
    <property type="match status" value="1"/>
</dbReference>
<dbReference type="PROSITE" id="PS00867">
    <property type="entry name" value="CPSASE_2"/>
    <property type="match status" value="1"/>
</dbReference>
<evidence type="ECO:0000256" key="5">
    <source>
        <dbReference type="ARBA" id="ARBA00022598"/>
    </source>
</evidence>
<evidence type="ECO:0000256" key="12">
    <source>
        <dbReference type="PROSITE-ProRule" id="PRU00409"/>
    </source>
</evidence>
<evidence type="ECO:0000256" key="11">
    <source>
        <dbReference type="ARBA" id="ARBA00048600"/>
    </source>
</evidence>
<keyword evidence="6" id="KW-0479">Metal-binding</keyword>
<dbReference type="GO" id="GO:2001295">
    <property type="term" value="P:malonyl-CoA biosynthetic process"/>
    <property type="evidence" value="ECO:0007669"/>
    <property type="project" value="UniProtKB-UniPathway"/>
</dbReference>
<evidence type="ECO:0000256" key="2">
    <source>
        <dbReference type="ARBA" id="ARBA00004956"/>
    </source>
</evidence>
<name>A0A4R4FAQ0_9FIRM</name>
<dbReference type="FunFam" id="3.30.1490.20:FF:000003">
    <property type="entry name" value="acetyl-CoA carboxylase isoform X1"/>
    <property type="match status" value="1"/>
</dbReference>
<keyword evidence="13" id="KW-0275">Fatty acid biosynthesis</keyword>
<comment type="pathway">
    <text evidence="2 13">Lipid metabolism; malonyl-CoA biosynthesis; malonyl-CoA from acetyl-CoA: step 1/1.</text>
</comment>
<dbReference type="PROSITE" id="PS00866">
    <property type="entry name" value="CPSASE_1"/>
    <property type="match status" value="1"/>
</dbReference>
<gene>
    <name evidence="16" type="ORF">E1963_16070</name>
</gene>
<keyword evidence="7 12" id="KW-0547">Nucleotide-binding</keyword>
<keyword evidence="13" id="KW-0444">Lipid biosynthesis</keyword>
<dbReference type="GO" id="GO:0006633">
    <property type="term" value="P:fatty acid biosynthetic process"/>
    <property type="evidence" value="ECO:0007669"/>
    <property type="project" value="UniProtKB-KW"/>
</dbReference>
<dbReference type="InterPro" id="IPR011054">
    <property type="entry name" value="Rudment_hybrid_motif"/>
</dbReference>
<dbReference type="FunFam" id="3.30.470.20:FF:000028">
    <property type="entry name" value="Methylcrotonoyl-CoA carboxylase subunit alpha, mitochondrial"/>
    <property type="match status" value="1"/>
</dbReference>
<evidence type="ECO:0000256" key="1">
    <source>
        <dbReference type="ARBA" id="ARBA00003761"/>
    </source>
</evidence>
<dbReference type="AlphaFoldDB" id="A0A4R4FAQ0"/>
<keyword evidence="8 12" id="KW-0067">ATP-binding</keyword>
<evidence type="ECO:0000259" key="15">
    <source>
        <dbReference type="PROSITE" id="PS50979"/>
    </source>
</evidence>
<dbReference type="UniPathway" id="UPA00655">
    <property type="reaction ID" value="UER00711"/>
</dbReference>
<dbReference type="InterPro" id="IPR005482">
    <property type="entry name" value="Biotin_COase_C"/>
</dbReference>
<evidence type="ECO:0000256" key="13">
    <source>
        <dbReference type="RuleBase" id="RU365063"/>
    </source>
</evidence>
<organism evidence="16 17">
    <name type="scientific">Extibacter muris</name>
    <dbReference type="NCBI Taxonomy" id="1796622"/>
    <lineage>
        <taxon>Bacteria</taxon>
        <taxon>Bacillati</taxon>
        <taxon>Bacillota</taxon>
        <taxon>Clostridia</taxon>
        <taxon>Lachnospirales</taxon>
        <taxon>Lachnospiraceae</taxon>
        <taxon>Extibacter</taxon>
    </lineage>
</organism>
<dbReference type="PANTHER" id="PTHR48095">
    <property type="entry name" value="PYRUVATE CARBOXYLASE SUBUNIT A"/>
    <property type="match status" value="1"/>
</dbReference>
<dbReference type="SUPFAM" id="SSF56059">
    <property type="entry name" value="Glutathione synthetase ATP-binding domain-like"/>
    <property type="match status" value="1"/>
</dbReference>
<dbReference type="Proteomes" id="UP000295710">
    <property type="component" value="Unassembled WGS sequence"/>
</dbReference>
<evidence type="ECO:0000256" key="9">
    <source>
        <dbReference type="ARBA" id="ARBA00022842"/>
    </source>
</evidence>
<dbReference type="EC" id="6.3.4.14" evidence="4 13"/>
<comment type="subunit">
    <text evidence="3 13">Acetyl-CoA carboxylase is a heterohexamer of biotin carboxyl carrier protein, biotin carboxylase and the two subunits of carboxyl transferase in a 2:2 complex.</text>
</comment>
<accession>A0A4R4FAQ0</accession>
<proteinExistence type="predicted"/>
<evidence type="ECO:0000256" key="8">
    <source>
        <dbReference type="ARBA" id="ARBA00022840"/>
    </source>
</evidence>
<dbReference type="SMART" id="SM00878">
    <property type="entry name" value="Biotin_carb_C"/>
    <property type="match status" value="1"/>
</dbReference>
<dbReference type="PROSITE" id="PS50975">
    <property type="entry name" value="ATP_GRASP"/>
    <property type="match status" value="1"/>
</dbReference>
<dbReference type="Pfam" id="PF02785">
    <property type="entry name" value="Biotin_carb_C"/>
    <property type="match status" value="1"/>
</dbReference>
<dbReference type="PANTHER" id="PTHR48095:SF2">
    <property type="entry name" value="BIOTIN CARBOXYLASE, CHLOROPLASTIC"/>
    <property type="match status" value="1"/>
</dbReference>
<dbReference type="Gene3D" id="3.30.470.20">
    <property type="entry name" value="ATP-grasp fold, B domain"/>
    <property type="match status" value="1"/>
</dbReference>
<dbReference type="FunFam" id="3.40.50.20:FF:000010">
    <property type="entry name" value="Propionyl-CoA carboxylase subunit alpha"/>
    <property type="match status" value="1"/>
</dbReference>
<evidence type="ECO:0000256" key="7">
    <source>
        <dbReference type="ARBA" id="ARBA00022741"/>
    </source>
</evidence>
<sequence length="444" mass="48664">MMKKILIANRGEIAVRIIRACREMGIETVAVYSEADKDALHTQLADEAVCIGPAPSSESYLSMDRIISATIITGADAIHPGFGFLSENSKFAELCEQCNITFIGPGSDVIARLGNKQEARNTMTAAGVPVIPGSTEPIYDADTGAGIAAQIGYPVIVKAALGGGGKGMRVAETPEEFPQAFQTAQKETQMAFGDNTMYIEHFVQQPRHIEFQILADSQGHVIHLGERDCSIQRNHQKMIEESPSVALDENLRKKMGDAAVKAAKAAGYVNAGTIEFLLEKSGNFYFMEMNTRIQVEHPVTEWVTGIDLIKEQIRIASGRPLSYTQDEIQLSGYAIECRINAENPAKGFRPSPGTITDMYLPGGKGIRIDSAIYSGYTIPPFYDSMVAKLIVWAKNRKEAIRKMQSALGEVIIEGIDTNVDYQYELLGHPDYQAGNIDIEFIEKM</sequence>
<keyword evidence="17" id="KW-1185">Reference proteome</keyword>
<dbReference type="NCBIfam" id="NF006367">
    <property type="entry name" value="PRK08591.1"/>
    <property type="match status" value="1"/>
</dbReference>
<reference evidence="16 17" key="1">
    <citation type="journal article" date="2016" name="Nat. Microbiol.">
        <title>The Mouse Intestinal Bacterial Collection (miBC) provides host-specific insight into cultured diversity and functional potential of the gut microbiota.</title>
        <authorList>
            <person name="Lagkouvardos I."/>
            <person name="Pukall R."/>
            <person name="Abt B."/>
            <person name="Foesel B.U."/>
            <person name="Meier-Kolthoff J.P."/>
            <person name="Kumar N."/>
            <person name="Bresciani A."/>
            <person name="Martinez I."/>
            <person name="Just S."/>
            <person name="Ziegler C."/>
            <person name="Brugiroux S."/>
            <person name="Garzetti D."/>
            <person name="Wenning M."/>
            <person name="Bui T.P."/>
            <person name="Wang J."/>
            <person name="Hugenholtz F."/>
            <person name="Plugge C.M."/>
            <person name="Peterson D.A."/>
            <person name="Hornef M.W."/>
            <person name="Baines J.F."/>
            <person name="Smidt H."/>
            <person name="Walter J."/>
            <person name="Kristiansen K."/>
            <person name="Nielsen H.B."/>
            <person name="Haller D."/>
            <person name="Overmann J."/>
            <person name="Stecher B."/>
            <person name="Clavel T."/>
        </authorList>
    </citation>
    <scope>NUCLEOTIDE SEQUENCE [LARGE SCALE GENOMIC DNA]</scope>
    <source>
        <strain evidence="16 17">DSM 28560</strain>
    </source>
</reference>
<dbReference type="InterPro" id="IPR016185">
    <property type="entry name" value="PreATP-grasp_dom_sf"/>
</dbReference>
<dbReference type="Pfam" id="PF00289">
    <property type="entry name" value="Biotin_carb_N"/>
    <property type="match status" value="1"/>
</dbReference>
<keyword evidence="13" id="KW-0276">Fatty acid metabolism</keyword>
<dbReference type="Pfam" id="PF02786">
    <property type="entry name" value="CPSase_L_D2"/>
    <property type="match status" value="1"/>
</dbReference>
<dbReference type="InterPro" id="IPR011764">
    <property type="entry name" value="Biotin_carboxylation_dom"/>
</dbReference>
<evidence type="ECO:0000256" key="3">
    <source>
        <dbReference type="ARBA" id="ARBA00011750"/>
    </source>
</evidence>
<evidence type="ECO:0000256" key="6">
    <source>
        <dbReference type="ARBA" id="ARBA00022723"/>
    </source>
</evidence>
<evidence type="ECO:0000313" key="17">
    <source>
        <dbReference type="Proteomes" id="UP000295710"/>
    </source>
</evidence>
<evidence type="ECO:0000256" key="10">
    <source>
        <dbReference type="ARBA" id="ARBA00023267"/>
    </source>
</evidence>
<feature type="domain" description="Biotin carboxylation" evidence="15">
    <location>
        <begin position="1"/>
        <end position="444"/>
    </location>
</feature>
<keyword evidence="9" id="KW-0460">Magnesium</keyword>
<dbReference type="GO" id="GO:0046872">
    <property type="term" value="F:metal ion binding"/>
    <property type="evidence" value="ECO:0007669"/>
    <property type="project" value="UniProtKB-KW"/>
</dbReference>
<keyword evidence="5 13" id="KW-0436">Ligase</keyword>
<evidence type="ECO:0000256" key="4">
    <source>
        <dbReference type="ARBA" id="ARBA00013263"/>
    </source>
</evidence>
<dbReference type="PROSITE" id="PS50979">
    <property type="entry name" value="BC"/>
    <property type="match status" value="1"/>
</dbReference>
<feature type="domain" description="ATP-grasp" evidence="14">
    <location>
        <begin position="120"/>
        <end position="317"/>
    </location>
</feature>
<dbReference type="InterPro" id="IPR005479">
    <property type="entry name" value="CPAse_ATP-bd"/>
</dbReference>
<evidence type="ECO:0000259" key="14">
    <source>
        <dbReference type="PROSITE" id="PS50975"/>
    </source>
</evidence>
<keyword evidence="13" id="KW-0443">Lipid metabolism</keyword>